<gene>
    <name evidence="7" type="ORF">SAMN06275492_11734</name>
</gene>
<dbReference type="Proteomes" id="UP000193355">
    <property type="component" value="Unassembled WGS sequence"/>
</dbReference>
<evidence type="ECO:0000256" key="4">
    <source>
        <dbReference type="ARBA" id="ARBA00022679"/>
    </source>
</evidence>
<dbReference type="AlphaFoldDB" id="A0A1X7JWB0"/>
<organism evidence="7 8">
    <name type="scientific">Dethiosulfovibrio salsuginis</name>
    <dbReference type="NCBI Taxonomy" id="561720"/>
    <lineage>
        <taxon>Bacteria</taxon>
        <taxon>Thermotogati</taxon>
        <taxon>Synergistota</taxon>
        <taxon>Synergistia</taxon>
        <taxon>Synergistales</taxon>
        <taxon>Dethiosulfovibrionaceae</taxon>
        <taxon>Dethiosulfovibrio</taxon>
    </lineage>
</organism>
<dbReference type="InterPro" id="IPR004960">
    <property type="entry name" value="LipA_acyltrans"/>
</dbReference>
<evidence type="ECO:0000256" key="3">
    <source>
        <dbReference type="ARBA" id="ARBA00022519"/>
    </source>
</evidence>
<keyword evidence="6" id="KW-0012">Acyltransferase</keyword>
<keyword evidence="8" id="KW-1185">Reference proteome</keyword>
<evidence type="ECO:0000256" key="1">
    <source>
        <dbReference type="ARBA" id="ARBA00004533"/>
    </source>
</evidence>
<evidence type="ECO:0000256" key="6">
    <source>
        <dbReference type="ARBA" id="ARBA00023315"/>
    </source>
</evidence>
<keyword evidence="4 7" id="KW-0808">Transferase</keyword>
<keyword evidence="3" id="KW-0997">Cell inner membrane</keyword>
<accession>A0A1X7JWB0</accession>
<proteinExistence type="predicted"/>
<dbReference type="PANTHER" id="PTHR30606">
    <property type="entry name" value="LIPID A BIOSYNTHESIS LAUROYL ACYLTRANSFERASE"/>
    <property type="match status" value="1"/>
</dbReference>
<dbReference type="CDD" id="cd07984">
    <property type="entry name" value="LPLAT_LABLAT-like"/>
    <property type="match status" value="1"/>
</dbReference>
<keyword evidence="2" id="KW-1003">Cell membrane</keyword>
<dbReference type="EMBL" id="FXBB01000017">
    <property type="protein sequence ID" value="SMG32432.1"/>
    <property type="molecule type" value="Genomic_DNA"/>
</dbReference>
<dbReference type="OrthoDB" id="9801955at2"/>
<dbReference type="GO" id="GO:0009247">
    <property type="term" value="P:glycolipid biosynthetic process"/>
    <property type="evidence" value="ECO:0007669"/>
    <property type="project" value="UniProtKB-ARBA"/>
</dbReference>
<dbReference type="GO" id="GO:0005886">
    <property type="term" value="C:plasma membrane"/>
    <property type="evidence" value="ECO:0007669"/>
    <property type="project" value="UniProtKB-SubCell"/>
</dbReference>
<dbReference type="Pfam" id="PF03279">
    <property type="entry name" value="Lip_A_acyltrans"/>
    <property type="match status" value="1"/>
</dbReference>
<dbReference type="RefSeq" id="WP_085544749.1">
    <property type="nucleotide sequence ID" value="NZ_FXBB01000017.1"/>
</dbReference>
<comment type="subcellular location">
    <subcellularLocation>
        <location evidence="1">Cell inner membrane</location>
    </subcellularLocation>
</comment>
<protein>
    <submittedName>
        <fullName evidence="7">KDO2-lipid IV(A) lauroyltransferase</fullName>
    </submittedName>
</protein>
<evidence type="ECO:0000256" key="2">
    <source>
        <dbReference type="ARBA" id="ARBA00022475"/>
    </source>
</evidence>
<sequence>MTLKRASMEAVRSLASTGIAGKMLYGAIRGILGLLSPRRSVALENISLAFPDKTPKWHRSILEKMYDHFSWMTVEYLALLKDPSQALRWVVDVEGQDVLDSLVSDKKGCVILASHGGNWELLSAWLCQSGYPLQAAVRDPNDRELAELMEEYRKKVGLVTLRKEASGLREMIRLPSRGGFIGLVADQDGGPSGVPVSFLGRPCTMPSGPASIAVLANVPIVPVSIERICPFRHRVTVDPPILPPESGSKGEKINQLCHEVNKSLETMVLRCPEEWLWMHRRWKTVPPESIVI</sequence>
<dbReference type="GO" id="GO:0016746">
    <property type="term" value="F:acyltransferase activity"/>
    <property type="evidence" value="ECO:0007669"/>
    <property type="project" value="UniProtKB-KW"/>
</dbReference>
<dbReference type="PANTHER" id="PTHR30606:SF10">
    <property type="entry name" value="PHOSPHATIDYLINOSITOL MANNOSIDE ACYLTRANSFERASE"/>
    <property type="match status" value="1"/>
</dbReference>
<name>A0A1X7JWB0_9BACT</name>
<evidence type="ECO:0000313" key="8">
    <source>
        <dbReference type="Proteomes" id="UP000193355"/>
    </source>
</evidence>
<keyword evidence="5" id="KW-0472">Membrane</keyword>
<evidence type="ECO:0000256" key="5">
    <source>
        <dbReference type="ARBA" id="ARBA00023136"/>
    </source>
</evidence>
<dbReference type="STRING" id="561720.SAMN06275492_11734"/>
<evidence type="ECO:0000313" key="7">
    <source>
        <dbReference type="EMBL" id="SMG32432.1"/>
    </source>
</evidence>
<reference evidence="8" key="1">
    <citation type="submission" date="2017-04" db="EMBL/GenBank/DDBJ databases">
        <authorList>
            <person name="Varghese N."/>
            <person name="Submissions S."/>
        </authorList>
    </citation>
    <scope>NUCLEOTIDE SEQUENCE [LARGE SCALE GENOMIC DNA]</scope>
    <source>
        <strain evidence="8">USBA 82</strain>
    </source>
</reference>